<keyword evidence="2" id="KW-1185">Reference proteome</keyword>
<gene>
    <name evidence="1" type="ORF">GCM10011378_41130</name>
</gene>
<accession>A0ABQ1X5J5</accession>
<evidence type="ECO:0000313" key="1">
    <source>
        <dbReference type="EMBL" id="GGG60896.1"/>
    </source>
</evidence>
<reference evidence="2" key="1">
    <citation type="journal article" date="2019" name="Int. J. Syst. Evol. Microbiol.">
        <title>The Global Catalogue of Microorganisms (GCM) 10K type strain sequencing project: providing services to taxonomists for standard genome sequencing and annotation.</title>
        <authorList>
            <consortium name="The Broad Institute Genomics Platform"/>
            <consortium name="The Broad Institute Genome Sequencing Center for Infectious Disease"/>
            <person name="Wu L."/>
            <person name="Ma J."/>
        </authorList>
    </citation>
    <scope>NUCLEOTIDE SEQUENCE [LARGE SCALE GENOMIC DNA]</scope>
    <source>
        <strain evidence="2">CGMCC 1.12990</strain>
    </source>
</reference>
<sequence length="141" mass="15501">MTTCEEIPRFRLPLPGGTGLLRAFEIREDAMPPYGCGSVLVGRYVDNWQLLPDGTPCIVVSETEGIQFRRVFNRLKTEAALDLRADNPAYLAELLPVEQVLEVWEAAAYISPVSPLAAHPINRLLGVVRELTNTPATLVSA</sequence>
<dbReference type="EMBL" id="BMGS01000016">
    <property type="protein sequence ID" value="GGG60896.1"/>
    <property type="molecule type" value="Genomic_DNA"/>
</dbReference>
<comment type="caution">
    <text evidence="1">The sequence shown here is derived from an EMBL/GenBank/DDBJ whole genome shotgun (WGS) entry which is preliminary data.</text>
</comment>
<proteinExistence type="predicted"/>
<protein>
    <recommendedName>
        <fullName evidence="3">Peptidase S24/S26A/S26B/S26C domain-containing protein</fullName>
    </recommendedName>
</protein>
<evidence type="ECO:0008006" key="3">
    <source>
        <dbReference type="Google" id="ProtNLM"/>
    </source>
</evidence>
<evidence type="ECO:0000313" key="2">
    <source>
        <dbReference type="Proteomes" id="UP000601361"/>
    </source>
</evidence>
<name>A0ABQ1X5J5_9BACT</name>
<dbReference type="Proteomes" id="UP000601361">
    <property type="component" value="Unassembled WGS sequence"/>
</dbReference>
<organism evidence="1 2">
    <name type="scientific">Hymenobacter glacieicola</name>
    <dbReference type="NCBI Taxonomy" id="1562124"/>
    <lineage>
        <taxon>Bacteria</taxon>
        <taxon>Pseudomonadati</taxon>
        <taxon>Bacteroidota</taxon>
        <taxon>Cytophagia</taxon>
        <taxon>Cytophagales</taxon>
        <taxon>Hymenobacteraceae</taxon>
        <taxon>Hymenobacter</taxon>
    </lineage>
</organism>
<dbReference type="RefSeq" id="WP_188559744.1">
    <property type="nucleotide sequence ID" value="NZ_BMGS01000016.1"/>
</dbReference>